<organism evidence="2 3">
    <name type="scientific">Fictibacillus enclensis</name>
    <dbReference type="NCBI Taxonomy" id="1017270"/>
    <lineage>
        <taxon>Bacteria</taxon>
        <taxon>Bacillati</taxon>
        <taxon>Bacillota</taxon>
        <taxon>Bacilli</taxon>
        <taxon>Bacillales</taxon>
        <taxon>Fictibacillaceae</taxon>
        <taxon>Fictibacillus</taxon>
    </lineage>
</organism>
<keyword evidence="1" id="KW-0472">Membrane</keyword>
<gene>
    <name evidence="2" type="ORF">AS030_21465</name>
</gene>
<protein>
    <submittedName>
        <fullName evidence="2">Uncharacterized protein</fullName>
    </submittedName>
</protein>
<accession>A0A0V8IZ08</accession>
<comment type="caution">
    <text evidence="2">The sequence shown here is derived from an EMBL/GenBank/DDBJ whole genome shotgun (WGS) entry which is preliminary data.</text>
</comment>
<reference evidence="2 3" key="1">
    <citation type="journal article" date="2014" name="Antonie Van Leeuwenhoek">
        <title>Fictibacillus enclensis sp. nov., isolated from marine sediment.</title>
        <authorList>
            <person name="Dastager S.G."/>
            <person name="Mawlankar R."/>
            <person name="Srinivasan K."/>
            <person name="Tang S.K."/>
            <person name="Lee J.C."/>
            <person name="Ramana V.V."/>
            <person name="Shouche Y.S."/>
        </authorList>
    </citation>
    <scope>NUCLEOTIDE SEQUENCE [LARGE SCALE GENOMIC DNA]</scope>
    <source>
        <strain evidence="2 3">NIO-1003</strain>
    </source>
</reference>
<sequence length="73" mass="7746">MFILQLVALLSLLVAGFQVLAVGNVIAGVSLIGSGSVISAGTYYLYSKKAKNRKKQSGKKSKSLDCCDFDLCD</sequence>
<keyword evidence="3" id="KW-1185">Reference proteome</keyword>
<dbReference type="RefSeq" id="WP_061975590.1">
    <property type="nucleotide sequence ID" value="NZ_FMAV01000006.1"/>
</dbReference>
<dbReference type="EMBL" id="LNQN01000008">
    <property type="protein sequence ID" value="KSU79816.1"/>
    <property type="molecule type" value="Genomic_DNA"/>
</dbReference>
<feature type="transmembrane region" description="Helical" evidence="1">
    <location>
        <begin position="26"/>
        <end position="46"/>
    </location>
</feature>
<proteinExistence type="predicted"/>
<dbReference type="AlphaFoldDB" id="A0A0V8IZ08"/>
<dbReference type="Proteomes" id="UP000054099">
    <property type="component" value="Unassembled WGS sequence"/>
</dbReference>
<evidence type="ECO:0000256" key="1">
    <source>
        <dbReference type="SAM" id="Phobius"/>
    </source>
</evidence>
<keyword evidence="1" id="KW-0812">Transmembrane</keyword>
<evidence type="ECO:0000313" key="2">
    <source>
        <dbReference type="EMBL" id="KSU79816.1"/>
    </source>
</evidence>
<evidence type="ECO:0000313" key="3">
    <source>
        <dbReference type="Proteomes" id="UP000054099"/>
    </source>
</evidence>
<name>A0A0V8IZ08_9BACL</name>
<keyword evidence="1" id="KW-1133">Transmembrane helix</keyword>